<feature type="repeat" description="ANK" evidence="7">
    <location>
        <begin position="167"/>
        <end position="189"/>
    </location>
</feature>
<evidence type="ECO:0000256" key="6">
    <source>
        <dbReference type="ARBA" id="ARBA00023136"/>
    </source>
</evidence>
<dbReference type="PANTHER" id="PTHR24186">
    <property type="entry name" value="PROTEIN PHOSPHATASE 1 REGULATORY SUBUNIT"/>
    <property type="match status" value="1"/>
</dbReference>
<dbReference type="InterPro" id="IPR036770">
    <property type="entry name" value="Ankyrin_rpt-contain_sf"/>
</dbReference>
<keyword evidence="2 8" id="KW-0812">Transmembrane</keyword>
<dbReference type="AlphaFoldDB" id="A0AAW2TNL2"/>
<evidence type="ECO:0000256" key="4">
    <source>
        <dbReference type="ARBA" id="ARBA00022989"/>
    </source>
</evidence>
<dbReference type="SMART" id="SM00248">
    <property type="entry name" value="ANK"/>
    <property type="match status" value="7"/>
</dbReference>
<reference evidence="10" key="1">
    <citation type="submission" date="2020-06" db="EMBL/GenBank/DDBJ databases">
        <authorList>
            <person name="Li T."/>
            <person name="Hu X."/>
            <person name="Zhang T."/>
            <person name="Song X."/>
            <person name="Zhang H."/>
            <person name="Dai N."/>
            <person name="Sheng W."/>
            <person name="Hou X."/>
            <person name="Wei L."/>
        </authorList>
    </citation>
    <scope>NUCLEOTIDE SEQUENCE</scope>
    <source>
        <strain evidence="10">KEN1</strain>
        <tissue evidence="10">Leaf</tissue>
    </source>
</reference>
<evidence type="ECO:0000256" key="7">
    <source>
        <dbReference type="PROSITE-ProRule" id="PRU00023"/>
    </source>
</evidence>
<sequence>MGIHRDLEVLNSQAQNKEDDNNVLRAKNGRGNTALHEALINGHESVAQYLIREDPEVSYYRNKENKSALYLAAKAGSVDCVSLILHFPPNSEHITEHFEGKSPLFAAIKGMNTDVLEAMLNVNPTLVQLRDSKGRTPLHYTASLGYLEGVRYLLHKYAPSITQRDNSGSYPIHLASINGNVDVIRLLLQVFPYPEELLDGDGLNILHLAAKNGRYNVVRYILSNLVLGELINMKDKNGNVRLHWASKEGHPKIVSALTWDKRVDIEAVNDDGMTALDTAEYYMKSNPQFRQRLTWAALTAAGTPRSLSRKTVGGQTSKESSNMENYKERVNTLLLVSTLVATITFAAGFTVPGGYSSSDTDFGIAAMLRENGFHVFVFCDTIAMFSSIVVAVVLIWAQLGDLALALNALTLAVPLLGLALTMMSVAFTAGVFLEVSKLKWLSIAVLVMGITFLAVLFVLLLPLCTPLTSTNQILRRLSYYSFHLLILATSS</sequence>
<name>A0AAW2TNL2_9LAMI</name>
<organism evidence="10">
    <name type="scientific">Sesamum latifolium</name>
    <dbReference type="NCBI Taxonomy" id="2727402"/>
    <lineage>
        <taxon>Eukaryota</taxon>
        <taxon>Viridiplantae</taxon>
        <taxon>Streptophyta</taxon>
        <taxon>Embryophyta</taxon>
        <taxon>Tracheophyta</taxon>
        <taxon>Spermatophyta</taxon>
        <taxon>Magnoliopsida</taxon>
        <taxon>eudicotyledons</taxon>
        <taxon>Gunneridae</taxon>
        <taxon>Pentapetalae</taxon>
        <taxon>asterids</taxon>
        <taxon>lamiids</taxon>
        <taxon>Lamiales</taxon>
        <taxon>Pedaliaceae</taxon>
        <taxon>Sesamum</taxon>
    </lineage>
</organism>
<dbReference type="EMBL" id="JACGWN010000014">
    <property type="protein sequence ID" value="KAL0406322.1"/>
    <property type="molecule type" value="Genomic_DNA"/>
</dbReference>
<feature type="transmembrane region" description="Helical" evidence="8">
    <location>
        <begin position="333"/>
        <end position="355"/>
    </location>
</feature>
<feature type="repeat" description="ANK" evidence="7">
    <location>
        <begin position="30"/>
        <end position="62"/>
    </location>
</feature>
<keyword evidence="6 8" id="KW-0472">Membrane</keyword>
<proteinExistence type="predicted"/>
<evidence type="ECO:0000256" key="3">
    <source>
        <dbReference type="ARBA" id="ARBA00022737"/>
    </source>
</evidence>
<dbReference type="PROSITE" id="PS50088">
    <property type="entry name" value="ANK_REPEAT"/>
    <property type="match status" value="4"/>
</dbReference>
<comment type="subcellular location">
    <subcellularLocation>
        <location evidence="1">Membrane</location>
        <topology evidence="1">Multi-pass membrane protein</topology>
    </subcellularLocation>
</comment>
<feature type="transmembrane region" description="Helical" evidence="8">
    <location>
        <begin position="440"/>
        <end position="461"/>
    </location>
</feature>
<protein>
    <submittedName>
        <fullName evidence="10">Protein ACCELERATED CELL DEATH 6</fullName>
    </submittedName>
</protein>
<dbReference type="Pfam" id="PF00023">
    <property type="entry name" value="Ank"/>
    <property type="match status" value="1"/>
</dbReference>
<feature type="domain" description="PGG" evidence="9">
    <location>
        <begin position="324"/>
        <end position="433"/>
    </location>
</feature>
<feature type="repeat" description="ANK" evidence="7">
    <location>
        <begin position="201"/>
        <end position="224"/>
    </location>
</feature>
<evidence type="ECO:0000256" key="2">
    <source>
        <dbReference type="ARBA" id="ARBA00022692"/>
    </source>
</evidence>
<feature type="transmembrane region" description="Helical" evidence="8">
    <location>
        <begin position="375"/>
        <end position="397"/>
    </location>
</feature>
<keyword evidence="5 7" id="KW-0040">ANK repeat</keyword>
<dbReference type="Pfam" id="PF13962">
    <property type="entry name" value="PGG"/>
    <property type="match status" value="1"/>
</dbReference>
<feature type="repeat" description="ANK" evidence="7">
    <location>
        <begin position="133"/>
        <end position="166"/>
    </location>
</feature>
<evidence type="ECO:0000256" key="5">
    <source>
        <dbReference type="ARBA" id="ARBA00023043"/>
    </source>
</evidence>
<gene>
    <name evidence="10" type="ORF">Slati_3946100</name>
</gene>
<accession>A0AAW2TNL2</accession>
<reference evidence="10" key="2">
    <citation type="journal article" date="2024" name="Plant">
        <title>Genomic evolution and insights into agronomic trait innovations of Sesamum species.</title>
        <authorList>
            <person name="Miao H."/>
            <person name="Wang L."/>
            <person name="Qu L."/>
            <person name="Liu H."/>
            <person name="Sun Y."/>
            <person name="Le M."/>
            <person name="Wang Q."/>
            <person name="Wei S."/>
            <person name="Zheng Y."/>
            <person name="Lin W."/>
            <person name="Duan Y."/>
            <person name="Cao H."/>
            <person name="Xiong S."/>
            <person name="Wang X."/>
            <person name="Wei L."/>
            <person name="Li C."/>
            <person name="Ma Q."/>
            <person name="Ju M."/>
            <person name="Zhao R."/>
            <person name="Li G."/>
            <person name="Mu C."/>
            <person name="Tian Q."/>
            <person name="Mei H."/>
            <person name="Zhang T."/>
            <person name="Gao T."/>
            <person name="Zhang H."/>
        </authorList>
    </citation>
    <scope>NUCLEOTIDE SEQUENCE</scope>
    <source>
        <strain evidence="10">KEN1</strain>
    </source>
</reference>
<feature type="transmembrane region" description="Helical" evidence="8">
    <location>
        <begin position="404"/>
        <end position="428"/>
    </location>
</feature>
<dbReference type="PROSITE" id="PS50297">
    <property type="entry name" value="ANK_REP_REGION"/>
    <property type="match status" value="4"/>
</dbReference>
<keyword evidence="3" id="KW-0677">Repeat</keyword>
<evidence type="ECO:0000256" key="1">
    <source>
        <dbReference type="ARBA" id="ARBA00004141"/>
    </source>
</evidence>
<dbReference type="PANTHER" id="PTHR24186:SF46">
    <property type="entry name" value="PROTEIN ACCELERATED CELL DEATH 6-LIKE"/>
    <property type="match status" value="1"/>
</dbReference>
<dbReference type="SUPFAM" id="SSF48403">
    <property type="entry name" value="Ankyrin repeat"/>
    <property type="match status" value="1"/>
</dbReference>
<evidence type="ECO:0000256" key="8">
    <source>
        <dbReference type="SAM" id="Phobius"/>
    </source>
</evidence>
<evidence type="ECO:0000313" key="10">
    <source>
        <dbReference type="EMBL" id="KAL0406322.1"/>
    </source>
</evidence>
<keyword evidence="4 8" id="KW-1133">Transmembrane helix</keyword>
<dbReference type="Pfam" id="PF12796">
    <property type="entry name" value="Ank_2"/>
    <property type="match status" value="2"/>
</dbReference>
<dbReference type="Gene3D" id="1.25.40.20">
    <property type="entry name" value="Ankyrin repeat-containing domain"/>
    <property type="match status" value="2"/>
</dbReference>
<dbReference type="InterPro" id="IPR026961">
    <property type="entry name" value="PGG_dom"/>
</dbReference>
<comment type="caution">
    <text evidence="10">The sequence shown here is derived from an EMBL/GenBank/DDBJ whole genome shotgun (WGS) entry which is preliminary data.</text>
</comment>
<dbReference type="GO" id="GO:0005886">
    <property type="term" value="C:plasma membrane"/>
    <property type="evidence" value="ECO:0007669"/>
    <property type="project" value="TreeGrafter"/>
</dbReference>
<dbReference type="InterPro" id="IPR002110">
    <property type="entry name" value="Ankyrin_rpt"/>
</dbReference>
<evidence type="ECO:0000259" key="9">
    <source>
        <dbReference type="Pfam" id="PF13962"/>
    </source>
</evidence>